<evidence type="ECO:0000313" key="3">
    <source>
        <dbReference type="Proteomes" id="UP000620075"/>
    </source>
</evidence>
<dbReference type="InterPro" id="IPR051781">
    <property type="entry name" value="Metallo-dep_Hydrolase"/>
</dbReference>
<dbReference type="EMBL" id="JAEKNQ010000048">
    <property type="protein sequence ID" value="MBJ7603980.1"/>
    <property type="molecule type" value="Genomic_DNA"/>
</dbReference>
<accession>A0A934N7S1</accession>
<sequence>MPTAVRADALLDPETAESLRPATVLIEGGRVVAAGHRDEIQVPRDAVVVDAEGLTLLPGLIDCHVHLCFAGSGLDLGERLAAPASLVVLQAVDSCRKTINAGFTTVRDAGGTPNGVRLAVERGLFPGPRMVLAIQILSQTGGHADNHFPCGVTVNWNPTPDLPPPVVDGVEPMRQRVRHLIREGADWIKLCTSGGVLSPGDSPHHATFSQEEITAAVTEAATQGRRVMAHAQAAAGIKNALRAGVATIEHGIWIDDEALQLFSAGGQALVPTLVAPRWVIRHAETGRMPAWAAAKAQDVGADHDASIKRAIEAGVEIAFGTDTGVGPQGTMGEEFLLLRQLGLPADDCLRTATTVAARVLRLENQVGTLKVGAHADLVGVPGDPLQRLELLADPASVHLVVKSGEVVKARPT</sequence>
<gene>
    <name evidence="2" type="ORF">JF888_12420</name>
</gene>
<protein>
    <submittedName>
        <fullName evidence="2">Amidohydrolase family protein</fullName>
    </submittedName>
</protein>
<evidence type="ECO:0000313" key="2">
    <source>
        <dbReference type="EMBL" id="MBJ7603980.1"/>
    </source>
</evidence>
<name>A0A934N7S1_9BACT</name>
<dbReference type="Pfam" id="PF01979">
    <property type="entry name" value="Amidohydro_1"/>
    <property type="match status" value="1"/>
</dbReference>
<feature type="domain" description="Amidohydrolase-related" evidence="1">
    <location>
        <begin position="55"/>
        <end position="407"/>
    </location>
</feature>
<organism evidence="2 3">
    <name type="scientific">Candidatus Dormiibacter inghamiae</name>
    <dbReference type="NCBI Taxonomy" id="3127013"/>
    <lineage>
        <taxon>Bacteria</taxon>
        <taxon>Bacillati</taxon>
        <taxon>Candidatus Dormiibacterota</taxon>
        <taxon>Candidatus Dormibacteria</taxon>
        <taxon>Candidatus Dormibacterales</taxon>
        <taxon>Candidatus Dormibacteraceae</taxon>
        <taxon>Candidatus Dormiibacter</taxon>
    </lineage>
</organism>
<dbReference type="Proteomes" id="UP000620075">
    <property type="component" value="Unassembled WGS sequence"/>
</dbReference>
<dbReference type="GO" id="GO:0016810">
    <property type="term" value="F:hydrolase activity, acting on carbon-nitrogen (but not peptide) bonds"/>
    <property type="evidence" value="ECO:0007669"/>
    <property type="project" value="InterPro"/>
</dbReference>
<dbReference type="InterPro" id="IPR057744">
    <property type="entry name" value="OTAase-like"/>
</dbReference>
<dbReference type="Gene3D" id="3.20.20.140">
    <property type="entry name" value="Metal-dependent hydrolases"/>
    <property type="match status" value="1"/>
</dbReference>
<dbReference type="Gene3D" id="2.30.40.10">
    <property type="entry name" value="Urease, subunit C, domain 1"/>
    <property type="match status" value="1"/>
</dbReference>
<dbReference type="CDD" id="cd01299">
    <property type="entry name" value="Met_dep_hydrolase_A"/>
    <property type="match status" value="1"/>
</dbReference>
<dbReference type="AlphaFoldDB" id="A0A934N7S1"/>
<dbReference type="InterPro" id="IPR011059">
    <property type="entry name" value="Metal-dep_hydrolase_composite"/>
</dbReference>
<dbReference type="PANTHER" id="PTHR43135:SF3">
    <property type="entry name" value="ALPHA-D-RIBOSE 1-METHYLPHOSPHONATE 5-TRIPHOSPHATE DIPHOSPHATASE"/>
    <property type="match status" value="1"/>
</dbReference>
<dbReference type="InterPro" id="IPR032466">
    <property type="entry name" value="Metal_Hydrolase"/>
</dbReference>
<proteinExistence type="predicted"/>
<dbReference type="RefSeq" id="WP_338180824.1">
    <property type="nucleotide sequence ID" value="NZ_JAEKNQ010000048.1"/>
</dbReference>
<reference evidence="2 3" key="1">
    <citation type="submission" date="2020-10" db="EMBL/GenBank/DDBJ databases">
        <title>Ca. Dormibacterota MAGs.</title>
        <authorList>
            <person name="Montgomery K."/>
        </authorList>
    </citation>
    <scope>NUCLEOTIDE SEQUENCE [LARGE SCALE GENOMIC DNA]</scope>
    <source>
        <strain evidence="2">SC8811_S16_3</strain>
    </source>
</reference>
<dbReference type="PANTHER" id="PTHR43135">
    <property type="entry name" value="ALPHA-D-RIBOSE 1-METHYLPHOSPHONATE 5-TRIPHOSPHATE DIPHOSPHATASE"/>
    <property type="match status" value="1"/>
</dbReference>
<dbReference type="InterPro" id="IPR006680">
    <property type="entry name" value="Amidohydro-rel"/>
</dbReference>
<comment type="caution">
    <text evidence="2">The sequence shown here is derived from an EMBL/GenBank/DDBJ whole genome shotgun (WGS) entry which is preliminary data.</text>
</comment>
<dbReference type="SUPFAM" id="SSF51556">
    <property type="entry name" value="Metallo-dependent hydrolases"/>
    <property type="match status" value="1"/>
</dbReference>
<dbReference type="SUPFAM" id="SSF51338">
    <property type="entry name" value="Composite domain of metallo-dependent hydrolases"/>
    <property type="match status" value="1"/>
</dbReference>
<evidence type="ECO:0000259" key="1">
    <source>
        <dbReference type="Pfam" id="PF01979"/>
    </source>
</evidence>